<evidence type="ECO:0000313" key="1">
    <source>
        <dbReference type="EMBL" id="MBB3899766.1"/>
    </source>
</evidence>
<dbReference type="InterPro" id="IPR038084">
    <property type="entry name" value="PduO/GlcC-like_sf"/>
</dbReference>
<dbReference type="InterPro" id="IPR005624">
    <property type="entry name" value="PduO/GlcC-like"/>
</dbReference>
<dbReference type="Pfam" id="PF03928">
    <property type="entry name" value="HbpS-like"/>
    <property type="match status" value="1"/>
</dbReference>
<name>A0A840AGU5_9PROT</name>
<evidence type="ECO:0000313" key="2">
    <source>
        <dbReference type="Proteomes" id="UP000553193"/>
    </source>
</evidence>
<dbReference type="Gene3D" id="3.30.450.150">
    <property type="entry name" value="Haem-degrading domain"/>
    <property type="match status" value="1"/>
</dbReference>
<dbReference type="Proteomes" id="UP000553193">
    <property type="component" value="Unassembled WGS sequence"/>
</dbReference>
<gene>
    <name evidence="1" type="ORF">GGQ83_003226</name>
</gene>
<dbReference type="RefSeq" id="WP_207018271.1">
    <property type="nucleotide sequence ID" value="NZ_JACIDJ010000006.1"/>
</dbReference>
<organism evidence="1 2">
    <name type="scientific">Roseococcus suduntuyensis</name>
    <dbReference type="NCBI Taxonomy" id="455361"/>
    <lineage>
        <taxon>Bacteria</taxon>
        <taxon>Pseudomonadati</taxon>
        <taxon>Pseudomonadota</taxon>
        <taxon>Alphaproteobacteria</taxon>
        <taxon>Acetobacterales</taxon>
        <taxon>Roseomonadaceae</taxon>
        <taxon>Roseococcus</taxon>
    </lineage>
</organism>
<dbReference type="SUPFAM" id="SSF143744">
    <property type="entry name" value="GlcG-like"/>
    <property type="match status" value="1"/>
</dbReference>
<protein>
    <submittedName>
        <fullName evidence="1">Uncharacterized protein GlcG (DUF336 family)</fullName>
    </submittedName>
</protein>
<accession>A0A840AGU5</accession>
<dbReference type="PANTHER" id="PTHR34309">
    <property type="entry name" value="SLR1406 PROTEIN"/>
    <property type="match status" value="1"/>
</dbReference>
<sequence>MSIVKRSIDAALAQRLVDAAIEVARAGGKPMCIAIMNEARQLKAYHAMDGAPFVSEDIAINKAWTVASFGIPTHAWWDFIKEDGPLLHGVVQTPRVVVYGGGYPIMEDGQMIGAIGVSGGHYSDDMAVARGALEALGLPVG</sequence>
<comment type="caution">
    <text evidence="1">The sequence shown here is derived from an EMBL/GenBank/DDBJ whole genome shotgun (WGS) entry which is preliminary data.</text>
</comment>
<reference evidence="1 2" key="1">
    <citation type="submission" date="2020-08" db="EMBL/GenBank/DDBJ databases">
        <title>Genomic Encyclopedia of Type Strains, Phase IV (KMG-IV): sequencing the most valuable type-strain genomes for metagenomic binning, comparative biology and taxonomic classification.</title>
        <authorList>
            <person name="Goeker M."/>
        </authorList>
    </citation>
    <scope>NUCLEOTIDE SEQUENCE [LARGE SCALE GENOMIC DNA]</scope>
    <source>
        <strain evidence="1 2">DSM 19979</strain>
    </source>
</reference>
<dbReference type="InterPro" id="IPR052517">
    <property type="entry name" value="GlcG_carb_metab_protein"/>
</dbReference>
<dbReference type="AlphaFoldDB" id="A0A840AGU5"/>
<proteinExistence type="predicted"/>
<dbReference type="EMBL" id="JACIDJ010000006">
    <property type="protein sequence ID" value="MBB3899766.1"/>
    <property type="molecule type" value="Genomic_DNA"/>
</dbReference>
<dbReference type="PANTHER" id="PTHR34309:SF1">
    <property type="entry name" value="PROTEIN GLCG"/>
    <property type="match status" value="1"/>
</dbReference>
<keyword evidence="2" id="KW-1185">Reference proteome</keyword>